<feature type="transmembrane region" description="Helical" evidence="1">
    <location>
        <begin position="62"/>
        <end position="81"/>
    </location>
</feature>
<name>A0A538T0D5_UNCEI</name>
<accession>A0A538T0D5</accession>
<evidence type="ECO:0000313" key="3">
    <source>
        <dbReference type="Proteomes" id="UP000316852"/>
    </source>
</evidence>
<evidence type="ECO:0000256" key="1">
    <source>
        <dbReference type="SAM" id="Phobius"/>
    </source>
</evidence>
<feature type="transmembrane region" description="Helical" evidence="1">
    <location>
        <begin position="139"/>
        <end position="160"/>
    </location>
</feature>
<reference evidence="2 3" key="1">
    <citation type="journal article" date="2019" name="Nat. Microbiol.">
        <title>Mediterranean grassland soil C-N compound turnover is dependent on rainfall and depth, and is mediated by genomically divergent microorganisms.</title>
        <authorList>
            <person name="Diamond S."/>
            <person name="Andeer P.F."/>
            <person name="Li Z."/>
            <person name="Crits-Christoph A."/>
            <person name="Burstein D."/>
            <person name="Anantharaman K."/>
            <person name="Lane K.R."/>
            <person name="Thomas B.C."/>
            <person name="Pan C."/>
            <person name="Northen T.R."/>
            <person name="Banfield J.F."/>
        </authorList>
    </citation>
    <scope>NUCLEOTIDE SEQUENCE [LARGE SCALE GENOMIC DNA]</scope>
    <source>
        <strain evidence="2">WS_6</strain>
    </source>
</reference>
<dbReference type="EMBL" id="VBOW01000070">
    <property type="protein sequence ID" value="TMQ57086.1"/>
    <property type="molecule type" value="Genomic_DNA"/>
</dbReference>
<protein>
    <submittedName>
        <fullName evidence="2">DUF1772 domain-containing protein</fullName>
    </submittedName>
</protein>
<feature type="transmembrane region" description="Helical" evidence="1">
    <location>
        <begin position="93"/>
        <end position="119"/>
    </location>
</feature>
<keyword evidence="1" id="KW-0472">Membrane</keyword>
<dbReference type="AlphaFoldDB" id="A0A538T0D5"/>
<organism evidence="2 3">
    <name type="scientific">Eiseniibacteriota bacterium</name>
    <dbReference type="NCBI Taxonomy" id="2212470"/>
    <lineage>
        <taxon>Bacteria</taxon>
        <taxon>Candidatus Eiseniibacteriota</taxon>
    </lineage>
</organism>
<gene>
    <name evidence="2" type="ORF">E6K76_11505</name>
</gene>
<comment type="caution">
    <text evidence="2">The sequence shown here is derived from an EMBL/GenBank/DDBJ whole genome shotgun (WGS) entry which is preliminary data.</text>
</comment>
<evidence type="ECO:0000313" key="2">
    <source>
        <dbReference type="EMBL" id="TMQ57086.1"/>
    </source>
</evidence>
<sequence length="165" mass="18469">MERSDAMSVILLWLFVMNLGIAFGAGLYEHRIVVSKWISFSRETGAHWNAEAARLDDTGRRFWAFVTTLPLTLLTLANLLAAWRASGAVRGWWLAAGLAALLDRVFTFSYFIPTMVGLMGATDSPRSVSVATQWWNLNFLRHAIVLGAWLAALRAFALFYQQRGS</sequence>
<dbReference type="Proteomes" id="UP000316852">
    <property type="component" value="Unassembled WGS sequence"/>
</dbReference>
<proteinExistence type="predicted"/>
<feature type="transmembrane region" description="Helical" evidence="1">
    <location>
        <begin position="7"/>
        <end position="28"/>
    </location>
</feature>
<keyword evidence="1" id="KW-0812">Transmembrane</keyword>
<keyword evidence="1" id="KW-1133">Transmembrane helix</keyword>